<evidence type="ECO:0000256" key="5">
    <source>
        <dbReference type="ARBA" id="ARBA00022598"/>
    </source>
</evidence>
<evidence type="ECO:0000256" key="9">
    <source>
        <dbReference type="ARBA" id="ARBA00022842"/>
    </source>
</evidence>
<evidence type="ECO:0000313" key="15">
    <source>
        <dbReference type="EMBL" id="AGC71118.1"/>
    </source>
</evidence>
<dbReference type="InterPro" id="IPR002319">
    <property type="entry name" value="Phenylalanyl-tRNA_Synthase"/>
</dbReference>
<protein>
    <recommendedName>
        <fullName evidence="13">Phenylalanine--tRNA ligase alpha subunit</fullName>
        <ecNumber evidence="13">6.1.1.20</ecNumber>
    </recommendedName>
    <alternativeName>
        <fullName evidence="13">Phenylalanyl-tRNA synthetase alpha subunit</fullName>
        <shortName evidence="13">PheRS</shortName>
    </alternativeName>
</protein>
<keyword evidence="10 13" id="KW-0648">Protein biosynthesis</keyword>
<organism evidence="15">
    <name type="scientific">uncultured bacterium A1Q1_fos_18</name>
    <dbReference type="NCBI Taxonomy" id="1256551"/>
    <lineage>
        <taxon>Bacteria</taxon>
        <taxon>environmental samples</taxon>
    </lineage>
</organism>
<evidence type="ECO:0000256" key="1">
    <source>
        <dbReference type="ARBA" id="ARBA00004496"/>
    </source>
</evidence>
<dbReference type="InterPro" id="IPR022911">
    <property type="entry name" value="Phe_tRNA_ligase_alpha1_bac"/>
</dbReference>
<accession>L7VVP6</accession>
<feature type="binding site" evidence="13">
    <location>
        <position position="268"/>
    </location>
    <ligand>
        <name>Mg(2+)</name>
        <dbReference type="ChEBI" id="CHEBI:18420"/>
        <note>shared with beta subunit</note>
    </ligand>
</feature>
<sequence length="354" mass="39449">MNQSDSHAGELARLFDESLSRYQAALAEAKDEPALRVVHARFAGKEGEIRKRLADALKAAPGPDKRAVGQAGNTVLQKAEELFASRLRELHELKRQAELARKLDVTLPGRPHKLGGLHLLTQVRLELEGIFAELGFQVATGPQVETDFHNFEALAMPKDHPARDMQDTFYLRGAPGEDPLVLRTHTSPVQIRTMLAQKPPVRIISPGKVYRKDDDPTHSPMFQQIEGLCVDEGITMADLKGTLLYFVKRFFGADVGLRLRPSFFPFTEPSAEVDIECIFCKGSGCRTCKGSGYIEILGCGMVDPEVFRHVGYDSEKYSGFAFGTGIERMAMLRYGISDLRLFFAGDARFTEQFR</sequence>
<dbReference type="SUPFAM" id="SSF55681">
    <property type="entry name" value="Class II aaRS and biotin synthetases"/>
    <property type="match status" value="1"/>
</dbReference>
<evidence type="ECO:0000259" key="14">
    <source>
        <dbReference type="PROSITE" id="PS50862"/>
    </source>
</evidence>
<dbReference type="GO" id="GO:0004826">
    <property type="term" value="F:phenylalanine-tRNA ligase activity"/>
    <property type="evidence" value="ECO:0007669"/>
    <property type="project" value="UniProtKB-UniRule"/>
</dbReference>
<keyword evidence="11 13" id="KW-0030">Aminoacyl-tRNA synthetase</keyword>
<evidence type="ECO:0000256" key="13">
    <source>
        <dbReference type="HAMAP-Rule" id="MF_00281"/>
    </source>
</evidence>
<evidence type="ECO:0000256" key="12">
    <source>
        <dbReference type="ARBA" id="ARBA00049255"/>
    </source>
</evidence>
<dbReference type="Pfam" id="PF01409">
    <property type="entry name" value="tRNA-synt_2d"/>
    <property type="match status" value="1"/>
</dbReference>
<dbReference type="CDD" id="cd00496">
    <property type="entry name" value="PheRS_alpha_core"/>
    <property type="match status" value="1"/>
</dbReference>
<comment type="catalytic activity">
    <reaction evidence="12 13">
        <text>tRNA(Phe) + L-phenylalanine + ATP = L-phenylalanyl-tRNA(Phe) + AMP + diphosphate + H(+)</text>
        <dbReference type="Rhea" id="RHEA:19413"/>
        <dbReference type="Rhea" id="RHEA-COMP:9668"/>
        <dbReference type="Rhea" id="RHEA-COMP:9699"/>
        <dbReference type="ChEBI" id="CHEBI:15378"/>
        <dbReference type="ChEBI" id="CHEBI:30616"/>
        <dbReference type="ChEBI" id="CHEBI:33019"/>
        <dbReference type="ChEBI" id="CHEBI:58095"/>
        <dbReference type="ChEBI" id="CHEBI:78442"/>
        <dbReference type="ChEBI" id="CHEBI:78531"/>
        <dbReference type="ChEBI" id="CHEBI:456215"/>
        <dbReference type="EC" id="6.1.1.20"/>
    </reaction>
</comment>
<gene>
    <name evidence="13" type="primary">pheS</name>
</gene>
<evidence type="ECO:0000256" key="2">
    <source>
        <dbReference type="ARBA" id="ARBA00010207"/>
    </source>
</evidence>
<dbReference type="InterPro" id="IPR010978">
    <property type="entry name" value="tRNA-bd_arm"/>
</dbReference>
<comment type="cofactor">
    <cofactor evidence="13">
        <name>Mg(2+)</name>
        <dbReference type="ChEBI" id="CHEBI:18420"/>
    </cofactor>
    <text evidence="13">Binds 2 magnesium ions per tetramer.</text>
</comment>
<comment type="subcellular location">
    <subcellularLocation>
        <location evidence="1 13">Cytoplasm</location>
    </subcellularLocation>
</comment>
<dbReference type="AlphaFoldDB" id="L7VVP6"/>
<dbReference type="Gene3D" id="3.30.930.10">
    <property type="entry name" value="Bira Bifunctional Protein, Domain 2"/>
    <property type="match status" value="1"/>
</dbReference>
<dbReference type="NCBIfam" id="TIGR00468">
    <property type="entry name" value="pheS"/>
    <property type="match status" value="1"/>
</dbReference>
<dbReference type="GO" id="GO:0005524">
    <property type="term" value="F:ATP binding"/>
    <property type="evidence" value="ECO:0007669"/>
    <property type="project" value="UniProtKB-UniRule"/>
</dbReference>
<evidence type="ECO:0000256" key="3">
    <source>
        <dbReference type="ARBA" id="ARBA00011209"/>
    </source>
</evidence>
<dbReference type="SUPFAM" id="SSF46589">
    <property type="entry name" value="tRNA-binding arm"/>
    <property type="match status" value="1"/>
</dbReference>
<name>L7VVP6_9BACT</name>
<evidence type="ECO:0000256" key="8">
    <source>
        <dbReference type="ARBA" id="ARBA00022840"/>
    </source>
</evidence>
<evidence type="ECO:0000256" key="7">
    <source>
        <dbReference type="ARBA" id="ARBA00022741"/>
    </source>
</evidence>
<keyword evidence="8 13" id="KW-0067">ATP-binding</keyword>
<dbReference type="PANTHER" id="PTHR11538:SF41">
    <property type="entry name" value="PHENYLALANINE--TRNA LIGASE, MITOCHONDRIAL"/>
    <property type="match status" value="1"/>
</dbReference>
<dbReference type="InterPro" id="IPR004529">
    <property type="entry name" value="Phe-tRNA-synth_IIc_asu"/>
</dbReference>
<dbReference type="GO" id="GO:0006432">
    <property type="term" value="P:phenylalanyl-tRNA aminoacylation"/>
    <property type="evidence" value="ECO:0007669"/>
    <property type="project" value="UniProtKB-UniRule"/>
</dbReference>
<dbReference type="EMBL" id="JX649863">
    <property type="protein sequence ID" value="AGC71118.1"/>
    <property type="molecule type" value="Genomic_DNA"/>
</dbReference>
<feature type="domain" description="Aminoacyl-transfer RNA synthetases class-II family profile" evidence="14">
    <location>
        <begin position="116"/>
        <end position="332"/>
    </location>
</feature>
<dbReference type="GO" id="GO:0000287">
    <property type="term" value="F:magnesium ion binding"/>
    <property type="evidence" value="ECO:0007669"/>
    <property type="project" value="UniProtKB-UniRule"/>
</dbReference>
<keyword evidence="9 13" id="KW-0460">Magnesium</keyword>
<dbReference type="Pfam" id="PF02912">
    <property type="entry name" value="Phe_tRNA-synt_N"/>
    <property type="match status" value="1"/>
</dbReference>
<proteinExistence type="inferred from homology"/>
<evidence type="ECO:0000256" key="6">
    <source>
        <dbReference type="ARBA" id="ARBA00022723"/>
    </source>
</evidence>
<keyword evidence="5 13" id="KW-0436">Ligase</keyword>
<comment type="similarity">
    <text evidence="2 13">Belongs to the class-II aminoacyl-tRNA synthetase family. Phe-tRNA synthetase alpha subunit type 1 subfamily.</text>
</comment>
<dbReference type="EC" id="6.1.1.20" evidence="13"/>
<dbReference type="GO" id="GO:0000049">
    <property type="term" value="F:tRNA binding"/>
    <property type="evidence" value="ECO:0007669"/>
    <property type="project" value="InterPro"/>
</dbReference>
<keyword evidence="4 13" id="KW-0963">Cytoplasm</keyword>
<reference evidence="15" key="1">
    <citation type="submission" date="2012-09" db="EMBL/GenBank/DDBJ databases">
        <title>Metagenomic Characterization of a Microbial Community in Wastewater Detects High Levels of Antibiotic Resistance.</title>
        <authorList>
            <person name="Abrams M."/>
            <person name="Caldwell A."/>
            <person name="Vandaei E."/>
            <person name="Lee W."/>
            <person name="Perrott J."/>
            <person name="Khan S.Y."/>
            <person name="Ta J."/>
            <person name="Romero D."/>
            <person name="Nguyen V."/>
            <person name="Pourmand N."/>
            <person name="Ouverney C.C."/>
        </authorList>
    </citation>
    <scope>NUCLEOTIDE SEQUENCE</scope>
</reference>
<dbReference type="PANTHER" id="PTHR11538">
    <property type="entry name" value="PHENYLALANYL-TRNA SYNTHETASE"/>
    <property type="match status" value="1"/>
</dbReference>
<keyword evidence="7 13" id="KW-0547">Nucleotide-binding</keyword>
<evidence type="ECO:0000256" key="11">
    <source>
        <dbReference type="ARBA" id="ARBA00023146"/>
    </source>
</evidence>
<dbReference type="InterPro" id="IPR045864">
    <property type="entry name" value="aa-tRNA-synth_II/BPL/LPL"/>
</dbReference>
<comment type="subunit">
    <text evidence="3 13">Tetramer of two alpha and two beta subunits.</text>
</comment>
<dbReference type="HAMAP" id="MF_00281">
    <property type="entry name" value="Phe_tRNA_synth_alpha1"/>
    <property type="match status" value="1"/>
</dbReference>
<evidence type="ECO:0000256" key="4">
    <source>
        <dbReference type="ARBA" id="ARBA00022490"/>
    </source>
</evidence>
<dbReference type="PROSITE" id="PS50862">
    <property type="entry name" value="AA_TRNA_LIGASE_II"/>
    <property type="match status" value="1"/>
</dbReference>
<dbReference type="InterPro" id="IPR006195">
    <property type="entry name" value="aa-tRNA-synth_II"/>
</dbReference>
<dbReference type="InterPro" id="IPR004188">
    <property type="entry name" value="Phe-tRNA_ligase_II_N"/>
</dbReference>
<dbReference type="GO" id="GO:0005737">
    <property type="term" value="C:cytoplasm"/>
    <property type="evidence" value="ECO:0007669"/>
    <property type="project" value="UniProtKB-SubCell"/>
</dbReference>
<evidence type="ECO:0000256" key="10">
    <source>
        <dbReference type="ARBA" id="ARBA00022917"/>
    </source>
</evidence>
<keyword evidence="6 13" id="KW-0479">Metal-binding</keyword>